<dbReference type="GO" id="GO:0003735">
    <property type="term" value="F:structural constituent of ribosome"/>
    <property type="evidence" value="ECO:0007669"/>
    <property type="project" value="InterPro"/>
</dbReference>
<sequence length="225" mass="25670">MKIIKLKFSQLLYNAVHIGHPLAQSSNFSTWYIYGLRYSTLLISPSKTVFFWKKACLALSRLSAKFGSILFVNLDPALNYLLHRMANVIQQPMVLNKWRGGLLTNWKFVFLRKIPDFKKNLFLNTWSHDFMQNLKGATRLPSGIFTFNLNNNFLPLQEARTVNLPIFSLADSTVDTSNILYPLPGNDDAVSSITFCSITVSKSILLGRLAGMSKYIKYKKIYTNV</sequence>
<dbReference type="HAMAP" id="MF_00291_B">
    <property type="entry name" value="Ribosomal_uS2_B"/>
    <property type="match status" value="1"/>
</dbReference>
<gene>
    <name evidence="2" type="primary">rps2</name>
    <name evidence="2" type="ORF">AB846_39</name>
</gene>
<protein>
    <submittedName>
        <fullName evidence="2">Ribosomal protein S2</fullName>
    </submittedName>
</protein>
<dbReference type="Gene3D" id="3.40.50.10490">
    <property type="entry name" value="Glucose-6-phosphate isomerase like protein, domain 1"/>
    <property type="match status" value="1"/>
</dbReference>
<dbReference type="AlphaFoldDB" id="A0A0K1HP56"/>
<geneLocation type="mitochondrion" evidence="2"/>
<evidence type="ECO:0000313" key="2">
    <source>
        <dbReference type="EMBL" id="AKT93957.1"/>
    </source>
</evidence>
<dbReference type="InterPro" id="IPR005706">
    <property type="entry name" value="Ribosomal_uS2_bac/mit/plastid"/>
</dbReference>
<dbReference type="InterPro" id="IPR023591">
    <property type="entry name" value="Ribosomal_uS2_flav_dom_sf"/>
</dbReference>
<dbReference type="SUPFAM" id="SSF52313">
    <property type="entry name" value="Ribosomal protein S2"/>
    <property type="match status" value="1"/>
</dbReference>
<evidence type="ECO:0000256" key="1">
    <source>
        <dbReference type="ARBA" id="ARBA00006242"/>
    </source>
</evidence>
<reference evidence="2" key="1">
    <citation type="journal article" date="2015" name="J. Eukaryot. Microbiol.">
        <title>Uncovering Cryptic Diversity in Two Amoebozoan Species Using Complete Mitochondrial Genome Sequences.</title>
        <authorList>
            <person name="Fucikova K."/>
            <person name="Lahr D.J."/>
        </authorList>
    </citation>
    <scope>NUCLEOTIDE SEQUENCE</scope>
    <source>
        <strain evidence="2">BCP-EM3VF21-2</strain>
    </source>
</reference>
<dbReference type="GO" id="GO:0006412">
    <property type="term" value="P:translation"/>
    <property type="evidence" value="ECO:0007669"/>
    <property type="project" value="InterPro"/>
</dbReference>
<keyword evidence="2" id="KW-0496">Mitochondrion</keyword>
<proteinExistence type="inferred from homology"/>
<dbReference type="PRINTS" id="PR00395">
    <property type="entry name" value="RIBOSOMALS2"/>
</dbReference>
<dbReference type="PANTHER" id="PTHR12534">
    <property type="entry name" value="30S RIBOSOMAL PROTEIN S2 PROKARYOTIC AND ORGANELLAR"/>
    <property type="match status" value="1"/>
</dbReference>
<accession>A0A0K1HP56</accession>
<organism evidence="2">
    <name type="scientific">Vermamoeba vermiformis</name>
    <name type="common">Amoeba</name>
    <name type="synonym">Hartmannella vermiformis</name>
    <dbReference type="NCBI Taxonomy" id="5778"/>
    <lineage>
        <taxon>Eukaryota</taxon>
        <taxon>Amoebozoa</taxon>
        <taxon>Tubulinea</taxon>
        <taxon>Echinamoebida</taxon>
        <taxon>Vermamoeba</taxon>
    </lineage>
</organism>
<comment type="similarity">
    <text evidence="1">Belongs to the universal ribosomal protein uS2 family.</text>
</comment>
<keyword evidence="2" id="KW-0687">Ribonucleoprotein</keyword>
<dbReference type="InterPro" id="IPR001865">
    <property type="entry name" value="Ribosomal_uS2"/>
</dbReference>
<dbReference type="GO" id="GO:0005763">
    <property type="term" value="C:mitochondrial small ribosomal subunit"/>
    <property type="evidence" value="ECO:0007669"/>
    <property type="project" value="TreeGrafter"/>
</dbReference>
<dbReference type="CDD" id="cd01425">
    <property type="entry name" value="RPS2"/>
    <property type="match status" value="1"/>
</dbReference>
<keyword evidence="2" id="KW-0689">Ribosomal protein</keyword>
<name>A0A0K1HP56_VERVE</name>
<dbReference type="EMBL" id="KT185627">
    <property type="protein sequence ID" value="AKT93957.1"/>
    <property type="molecule type" value="Genomic_DNA"/>
</dbReference>
<dbReference type="PANTHER" id="PTHR12534:SF1">
    <property type="entry name" value="SMALL RIBOSOMAL SUBUNIT PROTEIN US2M"/>
    <property type="match status" value="1"/>
</dbReference>
<dbReference type="Pfam" id="PF00318">
    <property type="entry name" value="Ribosomal_S2"/>
    <property type="match status" value="1"/>
</dbReference>